<dbReference type="Pfam" id="PF02470">
    <property type="entry name" value="MlaD"/>
    <property type="match status" value="1"/>
</dbReference>
<dbReference type="PANTHER" id="PTHR33371:SF4">
    <property type="entry name" value="INTERMEMBRANE PHOSPHOLIPID TRANSPORT SYSTEM BINDING PROTEIN MLAD"/>
    <property type="match status" value="1"/>
</dbReference>
<keyword evidence="1" id="KW-0812">Transmembrane</keyword>
<sequence>MVDPLTEPAYPPEEPLRPVAHLRLKALGLLFFTALLILGSVLYLLYARGAFEATQRLVLVTDDSEGVSVGMDMTFSGFPIGRVRNIDLASDGSVHIAVDVARKEAHWLRESSVFTLVRGLVGGTTIKAYSGVLSDPPLGDGAERPVIRGDVGAEVPQILNSARQLLDNLNQMTEQGSELAATLAQVRLLVQKFNGPGGALAALLGDDARSSQINALLQQASELLRRSNALMARLDTMGAKADRQLFGAGRDAGLMSEVRAGATELGALLQDARQSLKRVDAVLADAQAVGRNARAASTDLSALRADVDASLRKVQDLIDEVNRKWPFARDTELKLP</sequence>
<dbReference type="AlphaFoldDB" id="A0A5B8RS56"/>
<dbReference type="RefSeq" id="WP_146911507.1">
    <property type="nucleotide sequence ID" value="NZ_CP042344.1"/>
</dbReference>
<dbReference type="InterPro" id="IPR003399">
    <property type="entry name" value="Mce/MlaD"/>
</dbReference>
<keyword evidence="1" id="KW-0472">Membrane</keyword>
<dbReference type="PANTHER" id="PTHR33371">
    <property type="entry name" value="INTERMEMBRANE PHOSPHOLIPID TRANSPORT SYSTEM BINDING PROTEIN MLAD-RELATED"/>
    <property type="match status" value="1"/>
</dbReference>
<dbReference type="EMBL" id="CP042344">
    <property type="protein sequence ID" value="QEA11913.1"/>
    <property type="molecule type" value="Genomic_DNA"/>
</dbReference>
<dbReference type="Proteomes" id="UP000321199">
    <property type="component" value="Chromosome"/>
</dbReference>
<accession>A0A5B8RS56</accession>
<protein>
    <submittedName>
        <fullName evidence="3">MCE family protein</fullName>
    </submittedName>
</protein>
<feature type="domain" description="Mce/MlaD" evidence="2">
    <location>
        <begin position="54"/>
        <end position="124"/>
    </location>
</feature>
<feature type="transmembrane region" description="Helical" evidence="1">
    <location>
        <begin position="26"/>
        <end position="46"/>
    </location>
</feature>
<gene>
    <name evidence="3" type="ORF">FOZ74_02040</name>
</gene>
<dbReference type="OrthoDB" id="8770832at2"/>
<evidence type="ECO:0000259" key="2">
    <source>
        <dbReference type="Pfam" id="PF02470"/>
    </source>
</evidence>
<reference evidence="3 4" key="1">
    <citation type="submission" date="2019-07" db="EMBL/GenBank/DDBJ databases">
        <title>Complete genome sequence of Comamonas sp. NLF 7-7 isolated from livestock.</title>
        <authorList>
            <person name="Kim D.H."/>
            <person name="Kim J.G."/>
        </authorList>
    </citation>
    <scope>NUCLEOTIDE SEQUENCE [LARGE SCALE GENOMIC DNA]</scope>
    <source>
        <strain evidence="3 4">NLF 7-7</strain>
    </source>
</reference>
<name>A0A5B8RS56_9BURK</name>
<dbReference type="InterPro" id="IPR052336">
    <property type="entry name" value="MlaD_Phospholipid_Transporter"/>
</dbReference>
<dbReference type="KEGG" id="cof:FOZ74_02040"/>
<keyword evidence="1" id="KW-1133">Transmembrane helix</keyword>
<evidence type="ECO:0000256" key="1">
    <source>
        <dbReference type="SAM" id="Phobius"/>
    </source>
</evidence>
<keyword evidence="4" id="KW-1185">Reference proteome</keyword>
<evidence type="ECO:0000313" key="3">
    <source>
        <dbReference type="EMBL" id="QEA11913.1"/>
    </source>
</evidence>
<evidence type="ECO:0000313" key="4">
    <source>
        <dbReference type="Proteomes" id="UP000321199"/>
    </source>
</evidence>
<organism evidence="3 4">
    <name type="scientific">Comamonas flocculans</name>
    <dbReference type="NCBI Taxonomy" id="2597701"/>
    <lineage>
        <taxon>Bacteria</taxon>
        <taxon>Pseudomonadati</taxon>
        <taxon>Pseudomonadota</taxon>
        <taxon>Betaproteobacteria</taxon>
        <taxon>Burkholderiales</taxon>
        <taxon>Comamonadaceae</taxon>
        <taxon>Comamonas</taxon>
    </lineage>
</organism>
<proteinExistence type="predicted"/>